<dbReference type="InterPro" id="IPR008942">
    <property type="entry name" value="ENTH_VHS"/>
</dbReference>
<dbReference type="OrthoDB" id="44015at2759"/>
<dbReference type="Proteomes" id="UP000507245">
    <property type="component" value="Unassembled WGS sequence"/>
</dbReference>
<feature type="compositionally biased region" description="Polar residues" evidence="1">
    <location>
        <begin position="15"/>
        <end position="32"/>
    </location>
</feature>
<feature type="region of interest" description="Disordered" evidence="1">
    <location>
        <begin position="1"/>
        <end position="34"/>
    </location>
</feature>
<sequence>MSKDNKLKMPELNLGGNQRQGLPKQSSNPLQTQHKHSILLLLLLLSPPHPPPCHNPRPFHTPKPQKASPLVSAHAPPPPPSWSPSWTTSKSPTTPPSPSSASSPFTTSSSTAPLSSKTSSPCTPAGGGRNYLNLSNFKDDSTPVAWELCAWVRWYTQYIENLFLTSRLLGFFVGSNSCIVEKDKEEERVSALLNANLV</sequence>
<evidence type="ECO:0000313" key="3">
    <source>
        <dbReference type="EMBL" id="CAB4320036.1"/>
    </source>
</evidence>
<dbReference type="EMBL" id="CAEKDK010000008">
    <property type="protein sequence ID" value="CAB4289667.1"/>
    <property type="molecule type" value="Genomic_DNA"/>
</dbReference>
<dbReference type="Gene3D" id="1.25.40.90">
    <property type="match status" value="1"/>
</dbReference>
<accession>A0A6J5VPP7</accession>
<feature type="compositionally biased region" description="Low complexity" evidence="1">
    <location>
        <begin position="83"/>
        <end position="92"/>
    </location>
</feature>
<reference evidence="2 4" key="2">
    <citation type="submission" date="2020-05" db="EMBL/GenBank/DDBJ databases">
        <authorList>
            <person name="Campoy J."/>
            <person name="Schneeberger K."/>
            <person name="Spophaly S."/>
        </authorList>
    </citation>
    <scope>NUCLEOTIDE SEQUENCE [LARGE SCALE GENOMIC DNA]</scope>
    <source>
        <strain evidence="2">PruArmRojPasFocal</strain>
    </source>
</reference>
<evidence type="ECO:0000313" key="2">
    <source>
        <dbReference type="EMBL" id="CAB4289667.1"/>
    </source>
</evidence>
<evidence type="ECO:0000256" key="1">
    <source>
        <dbReference type="SAM" id="MobiDB-lite"/>
    </source>
</evidence>
<protein>
    <submittedName>
        <fullName evidence="2">Uncharacterized protein</fullName>
    </submittedName>
</protein>
<keyword evidence="5" id="KW-1185">Reference proteome</keyword>
<dbReference type="AlphaFoldDB" id="A0A6J5VPP7"/>
<dbReference type="EMBL" id="CAEKKB010000008">
    <property type="protein sequence ID" value="CAB4320036.1"/>
    <property type="molecule type" value="Genomic_DNA"/>
</dbReference>
<feature type="compositionally biased region" description="Pro residues" evidence="1">
    <location>
        <begin position="49"/>
        <end position="61"/>
    </location>
</feature>
<feature type="region of interest" description="Disordered" evidence="1">
    <location>
        <begin position="49"/>
        <end position="125"/>
    </location>
</feature>
<feature type="compositionally biased region" description="Low complexity" evidence="1">
    <location>
        <begin position="99"/>
        <end position="121"/>
    </location>
</feature>
<organism evidence="2 4">
    <name type="scientific">Prunus armeniaca</name>
    <name type="common">Apricot</name>
    <name type="synonym">Armeniaca vulgaris</name>
    <dbReference type="NCBI Taxonomy" id="36596"/>
    <lineage>
        <taxon>Eukaryota</taxon>
        <taxon>Viridiplantae</taxon>
        <taxon>Streptophyta</taxon>
        <taxon>Embryophyta</taxon>
        <taxon>Tracheophyta</taxon>
        <taxon>Spermatophyta</taxon>
        <taxon>Magnoliopsida</taxon>
        <taxon>eudicotyledons</taxon>
        <taxon>Gunneridae</taxon>
        <taxon>Pentapetalae</taxon>
        <taxon>rosids</taxon>
        <taxon>fabids</taxon>
        <taxon>Rosales</taxon>
        <taxon>Rosaceae</taxon>
        <taxon>Amygdaloideae</taxon>
        <taxon>Amygdaleae</taxon>
        <taxon>Prunus</taxon>
    </lineage>
</organism>
<gene>
    <name evidence="2" type="ORF">CURHAP_LOCUS48960</name>
    <name evidence="3" type="ORF">ORAREDHAP_LOCUS48376</name>
</gene>
<evidence type="ECO:0000313" key="4">
    <source>
        <dbReference type="Proteomes" id="UP000507222"/>
    </source>
</evidence>
<dbReference type="Proteomes" id="UP000507222">
    <property type="component" value="Unassembled WGS sequence"/>
</dbReference>
<proteinExistence type="predicted"/>
<name>A0A6J5VPP7_PRUAR</name>
<reference evidence="5" key="1">
    <citation type="journal article" date="2020" name="Genome Biol.">
        <title>Gamete binning: chromosome-level and haplotype-resolved genome assembly enabled by high-throughput single-cell sequencing of gamete genomes.</title>
        <authorList>
            <person name="Campoy J.A."/>
            <person name="Sun H."/>
            <person name="Goel M."/>
            <person name="Jiao W.-B."/>
            <person name="Folz-Donahue K."/>
            <person name="Wang N."/>
            <person name="Rubio M."/>
            <person name="Liu C."/>
            <person name="Kukat C."/>
            <person name="Ruiz D."/>
            <person name="Huettel B."/>
            <person name="Schneeberger K."/>
        </authorList>
    </citation>
    <scope>NUCLEOTIDE SEQUENCE [LARGE SCALE GENOMIC DNA]</scope>
    <source>
        <strain evidence="5">cv. Rojo Pasion</strain>
    </source>
</reference>
<evidence type="ECO:0000313" key="5">
    <source>
        <dbReference type="Proteomes" id="UP000507245"/>
    </source>
</evidence>